<dbReference type="Gene3D" id="3.40.50.1580">
    <property type="entry name" value="Nucleoside phosphorylase domain"/>
    <property type="match status" value="1"/>
</dbReference>
<dbReference type="SUPFAM" id="SSF53167">
    <property type="entry name" value="Purine and uridine phosphorylases"/>
    <property type="match status" value="1"/>
</dbReference>
<dbReference type="EC" id="2.4.2.3" evidence="1"/>
<dbReference type="InterPro" id="IPR000845">
    <property type="entry name" value="Nucleoside_phosphorylase_d"/>
</dbReference>
<feature type="domain" description="Nucleoside phosphorylase" evidence="4">
    <location>
        <begin position="31"/>
        <end position="237"/>
    </location>
</feature>
<reference evidence="5 6" key="1">
    <citation type="submission" date="2020-01" db="EMBL/GenBank/DDBJ databases">
        <title>Kibdelosporangium persica a novel Actinomycetes from a hot desert in Iran.</title>
        <authorList>
            <person name="Safaei N."/>
            <person name="Zaburannyi N."/>
            <person name="Mueller R."/>
            <person name="Wink J."/>
        </authorList>
    </citation>
    <scope>NUCLEOTIDE SEQUENCE [LARGE SCALE GENOMIC DNA]</scope>
    <source>
        <strain evidence="5 6">4NS15</strain>
    </source>
</reference>
<proteinExistence type="predicted"/>
<gene>
    <name evidence="5" type="ORF">GC106_14500</name>
</gene>
<comment type="catalytic activity">
    <reaction evidence="3">
        <text>uridine + phosphate = alpha-D-ribose 1-phosphate + uracil</text>
        <dbReference type="Rhea" id="RHEA:24388"/>
        <dbReference type="ChEBI" id="CHEBI:16704"/>
        <dbReference type="ChEBI" id="CHEBI:17568"/>
        <dbReference type="ChEBI" id="CHEBI:43474"/>
        <dbReference type="ChEBI" id="CHEBI:57720"/>
        <dbReference type="EC" id="2.4.2.3"/>
    </reaction>
</comment>
<evidence type="ECO:0000313" key="5">
    <source>
        <dbReference type="EMBL" id="NRN64244.1"/>
    </source>
</evidence>
<evidence type="ECO:0000256" key="3">
    <source>
        <dbReference type="ARBA" id="ARBA00048447"/>
    </source>
</evidence>
<evidence type="ECO:0000259" key="4">
    <source>
        <dbReference type="Pfam" id="PF01048"/>
    </source>
</evidence>
<evidence type="ECO:0000256" key="2">
    <source>
        <dbReference type="ARBA" id="ARBA00021980"/>
    </source>
</evidence>
<protein>
    <recommendedName>
        <fullName evidence="2">Uridine phosphorylase</fullName>
        <ecNumber evidence="1">2.4.2.3</ecNumber>
    </recommendedName>
</protein>
<sequence>MDLPLLEFDPDGDGMYSPRPPRLSEPWPGRAVMCFFHEQIAALHEQGAARLAGHFSVEMGGHGIYVTEDSAGEPVALFHPTVGAPTAVHHLERVVAAGVRSIVVCGGTGALVPLAVGHVVVPSGAIRDEGTSFHYAPPAPRIDTAPSVVSALTALLEEQSVPHAVGLSWTTDAPFRETPAMVAARRDQGCLVVDMEASALLAAARFRNVSLGLLLYAGDDLSGAEWDKRDWTASDARAKLLPLAIEATGRI</sequence>
<dbReference type="RefSeq" id="WP_173125872.1">
    <property type="nucleotide sequence ID" value="NZ_CBCSGW010000007.1"/>
</dbReference>
<dbReference type="InterPro" id="IPR035994">
    <property type="entry name" value="Nucleoside_phosphorylase_sf"/>
</dbReference>
<dbReference type="Proteomes" id="UP000763557">
    <property type="component" value="Unassembled WGS sequence"/>
</dbReference>
<dbReference type="PANTHER" id="PTHR43691:SF11">
    <property type="entry name" value="FI09636P-RELATED"/>
    <property type="match status" value="1"/>
</dbReference>
<organism evidence="5 6">
    <name type="scientific">Kibdelosporangium persicum</name>
    <dbReference type="NCBI Taxonomy" id="2698649"/>
    <lineage>
        <taxon>Bacteria</taxon>
        <taxon>Bacillati</taxon>
        <taxon>Actinomycetota</taxon>
        <taxon>Actinomycetes</taxon>
        <taxon>Pseudonocardiales</taxon>
        <taxon>Pseudonocardiaceae</taxon>
        <taxon>Kibdelosporangium</taxon>
    </lineage>
</organism>
<comment type="caution">
    <text evidence="5">The sequence shown here is derived from an EMBL/GenBank/DDBJ whole genome shotgun (WGS) entry which is preliminary data.</text>
</comment>
<accession>A0ABX2EZC8</accession>
<name>A0ABX2EZC8_9PSEU</name>
<dbReference type="EMBL" id="JAAATY010000003">
    <property type="protein sequence ID" value="NRN64244.1"/>
    <property type="molecule type" value="Genomic_DNA"/>
</dbReference>
<evidence type="ECO:0000313" key="6">
    <source>
        <dbReference type="Proteomes" id="UP000763557"/>
    </source>
</evidence>
<dbReference type="CDD" id="cd09007">
    <property type="entry name" value="NP-I_spr0068"/>
    <property type="match status" value="1"/>
</dbReference>
<keyword evidence="6" id="KW-1185">Reference proteome</keyword>
<evidence type="ECO:0000256" key="1">
    <source>
        <dbReference type="ARBA" id="ARBA00011888"/>
    </source>
</evidence>
<dbReference type="Pfam" id="PF01048">
    <property type="entry name" value="PNP_UDP_1"/>
    <property type="match status" value="1"/>
</dbReference>
<dbReference type="PANTHER" id="PTHR43691">
    <property type="entry name" value="URIDINE PHOSPHORYLASE"/>
    <property type="match status" value="1"/>
</dbReference>